<evidence type="ECO:0000256" key="5">
    <source>
        <dbReference type="ARBA" id="ARBA00023136"/>
    </source>
</evidence>
<organism evidence="8 9">
    <name type="scientific">Paenibacillus lycopersici</name>
    <dbReference type="NCBI Taxonomy" id="2704462"/>
    <lineage>
        <taxon>Bacteria</taxon>
        <taxon>Bacillati</taxon>
        <taxon>Bacillota</taxon>
        <taxon>Bacilli</taxon>
        <taxon>Bacillales</taxon>
        <taxon>Paenibacillaceae</taxon>
        <taxon>Paenibacillus</taxon>
    </lineage>
</organism>
<feature type="transmembrane region" description="Helical" evidence="6">
    <location>
        <begin position="101"/>
        <end position="131"/>
    </location>
</feature>
<dbReference type="GO" id="GO:0055085">
    <property type="term" value="P:transmembrane transport"/>
    <property type="evidence" value="ECO:0007669"/>
    <property type="project" value="UniProtKB-UniRule"/>
</dbReference>
<dbReference type="GO" id="GO:0005886">
    <property type="term" value="C:plasma membrane"/>
    <property type="evidence" value="ECO:0007669"/>
    <property type="project" value="UniProtKB-SubCell"/>
</dbReference>
<keyword evidence="6" id="KW-0813">Transport</keyword>
<reference evidence="8 9" key="1">
    <citation type="submission" date="2020-01" db="EMBL/GenBank/DDBJ databases">
        <title>Paenibacillus sp. nov., isolated from tomato rhizosphere.</title>
        <authorList>
            <person name="Weon H.-Y."/>
            <person name="Lee S.A."/>
        </authorList>
    </citation>
    <scope>NUCLEOTIDE SEQUENCE [LARGE SCALE GENOMIC DNA]</scope>
    <source>
        <strain evidence="8 9">12200R-189</strain>
    </source>
</reference>
<feature type="domain" description="ABC3 transporter permease C-terminal" evidence="7">
    <location>
        <begin position="60"/>
        <end position="173"/>
    </location>
</feature>
<dbReference type="PIRSF" id="PIRSF018968">
    <property type="entry name" value="ABC_permease_BceB"/>
    <property type="match status" value="1"/>
</dbReference>
<evidence type="ECO:0000256" key="3">
    <source>
        <dbReference type="ARBA" id="ARBA00022692"/>
    </source>
</evidence>
<keyword evidence="5 6" id="KW-0472">Membrane</keyword>
<proteinExistence type="inferred from homology"/>
<evidence type="ECO:0000256" key="4">
    <source>
        <dbReference type="ARBA" id="ARBA00022989"/>
    </source>
</evidence>
<dbReference type="Proteomes" id="UP000476064">
    <property type="component" value="Chromosome"/>
</dbReference>
<comment type="similarity">
    <text evidence="6">Belongs to the ABC-4 integral membrane protein family.</text>
</comment>
<evidence type="ECO:0000256" key="2">
    <source>
        <dbReference type="ARBA" id="ARBA00022475"/>
    </source>
</evidence>
<dbReference type="PANTHER" id="PTHR46795:SF3">
    <property type="entry name" value="ABC TRANSPORTER PERMEASE"/>
    <property type="match status" value="1"/>
</dbReference>
<evidence type="ECO:0000256" key="6">
    <source>
        <dbReference type="PIRNR" id="PIRNR018968"/>
    </source>
</evidence>
<gene>
    <name evidence="8" type="ORF">GXP70_20750</name>
</gene>
<evidence type="ECO:0000313" key="9">
    <source>
        <dbReference type="Proteomes" id="UP000476064"/>
    </source>
</evidence>
<sequence>MSLLELSLKNVRRNFGLYTIYGVSMVIGMMIFFSFASVMYNPDILNALENVQNFRTGFLIGSAVIVLFIVMFILYANSFFIRQRKKELGMYMLYGMNEKHLLLMLLYESAGLGIAAFVLGSLLGGLLSKIFGALLMNLMRYDQVVSLDFPLRAFAATLVVLVVLLAAVAMQSYMLIARVQLIDLFRAKERTEKPIRISSLTALIAAGLLGSSLAVIGSGKQSVFWTDHAGVSLMYCAVGLIAGTYMFFRQFAGWLLQQWSRTRRYYSGNTSLWTSSIRFQIRGNTLNLTFISLFSTALILLMCFVSINYAVQFEAVGHNLPNDVAYESKSAAVDREVKRAIDASGHAVRDSRRLELLRVEPVTDSGLAFENPEYFEPGVLLVAASDYNAVAAARGDARQRVELTGDEAVSLSQGMDFPKKLPAGGIAFRVRAGASEASFQLTEKKDYALLGWTTDPDLSMDKKPALLVIADEKFAGLRTGAEQASFQLYGLADAAHAEALSRQLHAIVTRTPGTYYSSFADVYSKQIEGSSLLLFASAFLALIALFSLASVIYFKQLREATDSRPQYAMLRKLGVSRREMMSVIRKQLLFVFALPLLPGLTSSWLIIKTYILDSVRDFPDLKGMVWGIIALYFLIYAGFYLVSTNIYYRIANRAA</sequence>
<dbReference type="Pfam" id="PF02687">
    <property type="entry name" value="FtsX"/>
    <property type="match status" value="2"/>
</dbReference>
<dbReference type="InterPro" id="IPR003838">
    <property type="entry name" value="ABC3_permease_C"/>
</dbReference>
<feature type="domain" description="ABC3 transporter permease C-terminal" evidence="7">
    <location>
        <begin position="539"/>
        <end position="639"/>
    </location>
</feature>
<feature type="transmembrane region" description="Helical" evidence="6">
    <location>
        <begin position="58"/>
        <end position="80"/>
    </location>
</feature>
<feature type="transmembrane region" description="Helical" evidence="6">
    <location>
        <begin position="151"/>
        <end position="176"/>
    </location>
</feature>
<dbReference type="AlphaFoldDB" id="A0A6C0G478"/>
<dbReference type="RefSeq" id="WP_162358603.1">
    <property type="nucleotide sequence ID" value="NZ_CP048209.1"/>
</dbReference>
<feature type="transmembrane region" description="Helical" evidence="6">
    <location>
        <begin position="588"/>
        <end position="611"/>
    </location>
</feature>
<dbReference type="PANTHER" id="PTHR46795">
    <property type="entry name" value="ABC TRANSPORTER PERMEASE-RELATED-RELATED"/>
    <property type="match status" value="1"/>
</dbReference>
<evidence type="ECO:0000259" key="7">
    <source>
        <dbReference type="Pfam" id="PF02687"/>
    </source>
</evidence>
<accession>A0A6C0G478</accession>
<name>A0A6C0G478_9BACL</name>
<protein>
    <submittedName>
        <fullName evidence="8">FtsX-like permease family protein</fullName>
    </submittedName>
</protein>
<keyword evidence="9" id="KW-1185">Reference proteome</keyword>
<feature type="transmembrane region" description="Helical" evidence="6">
    <location>
        <begin position="229"/>
        <end position="248"/>
    </location>
</feature>
<evidence type="ECO:0000256" key="1">
    <source>
        <dbReference type="ARBA" id="ARBA00004651"/>
    </source>
</evidence>
<keyword evidence="2 6" id="KW-1003">Cell membrane</keyword>
<feature type="transmembrane region" description="Helical" evidence="6">
    <location>
        <begin position="532"/>
        <end position="554"/>
    </location>
</feature>
<feature type="transmembrane region" description="Helical" evidence="6">
    <location>
        <begin position="15"/>
        <end position="38"/>
    </location>
</feature>
<feature type="transmembrane region" description="Helical" evidence="6">
    <location>
        <begin position="197"/>
        <end position="217"/>
    </location>
</feature>
<keyword evidence="3 6" id="KW-0812">Transmembrane</keyword>
<dbReference type="InterPro" id="IPR052536">
    <property type="entry name" value="ABC-4_Integral_Memb_Prot"/>
</dbReference>
<dbReference type="EMBL" id="CP048209">
    <property type="protein sequence ID" value="QHT62169.1"/>
    <property type="molecule type" value="Genomic_DNA"/>
</dbReference>
<evidence type="ECO:0000313" key="8">
    <source>
        <dbReference type="EMBL" id="QHT62169.1"/>
    </source>
</evidence>
<comment type="subcellular location">
    <subcellularLocation>
        <location evidence="1 6">Cell membrane</location>
        <topology evidence="1 6">Multi-pass membrane protein</topology>
    </subcellularLocation>
</comment>
<feature type="transmembrane region" description="Helical" evidence="6">
    <location>
        <begin position="288"/>
        <end position="311"/>
    </location>
</feature>
<dbReference type="KEGG" id="plyc:GXP70_20750"/>
<keyword evidence="4 6" id="KW-1133">Transmembrane helix</keyword>
<feature type="transmembrane region" description="Helical" evidence="6">
    <location>
        <begin position="623"/>
        <end position="643"/>
    </location>
</feature>
<dbReference type="InterPro" id="IPR027022">
    <property type="entry name" value="ABC_permease_BceB-typ"/>
</dbReference>